<proteinExistence type="predicted"/>
<reference evidence="2 3" key="1">
    <citation type="submission" date="2013-04" db="EMBL/GenBank/DDBJ databases">
        <title>Oceanococcus atlanticus 22II-S10r2 Genome Sequencing.</title>
        <authorList>
            <person name="Lai Q."/>
            <person name="Li G."/>
            <person name="Shao Z."/>
        </authorList>
    </citation>
    <scope>NUCLEOTIDE SEQUENCE [LARGE SCALE GENOMIC DNA]</scope>
    <source>
        <strain evidence="2 3">22II-S10r2</strain>
    </source>
</reference>
<dbReference type="EMBL" id="AQQV01000003">
    <property type="protein sequence ID" value="ORE85885.1"/>
    <property type="molecule type" value="Genomic_DNA"/>
</dbReference>
<name>A0A1Y1SC26_9GAMM</name>
<feature type="signal peptide" evidence="1">
    <location>
        <begin position="1"/>
        <end position="18"/>
    </location>
</feature>
<dbReference type="STRING" id="1317117.ATO7_11348"/>
<sequence>MRAFAVLCFSLPVLAACAAPARSLKDTAPLFAYVDQPGLLARTAVRRELERDRQAILSMAGEYEVDFRFEETVVLQSAYQRQDAYRSAGYETVVVVADDGHFLSLQHLLVSKDGAHVTKHWRQDWHYMADERLEFSEVKTWRMRPLAQRQGVWTQCVYEVNDAPRYCGSGAWQHGAQASTWTSDHSWRPLPRREYTRRDDYNALRVINRHTITASGWTHEQDNTKLKREGEAIDHAIAREVGFNDYRRIDGFDFRPAYDYWARTQDYWRRVREQWQNRIAMGQGIALNTAISGMELIVPLFQQAEQVRRGEEISDATLDATFSRWTRQPRQTLAHTGNAQLD</sequence>
<dbReference type="Proteomes" id="UP000192342">
    <property type="component" value="Unassembled WGS sequence"/>
</dbReference>
<comment type="caution">
    <text evidence="2">The sequence shown here is derived from an EMBL/GenBank/DDBJ whole genome shotgun (WGS) entry which is preliminary data.</text>
</comment>
<dbReference type="Pfam" id="PF20311">
    <property type="entry name" value="DUF6607"/>
    <property type="match status" value="1"/>
</dbReference>
<accession>A0A1Y1SC26</accession>
<dbReference type="InterPro" id="IPR046715">
    <property type="entry name" value="DUF6607"/>
</dbReference>
<dbReference type="PROSITE" id="PS51257">
    <property type="entry name" value="PROKAR_LIPOPROTEIN"/>
    <property type="match status" value="1"/>
</dbReference>
<evidence type="ECO:0000256" key="1">
    <source>
        <dbReference type="SAM" id="SignalP"/>
    </source>
</evidence>
<keyword evidence="3" id="KW-1185">Reference proteome</keyword>
<feature type="chain" id="PRO_5012960038" description="Lipoprotein" evidence="1">
    <location>
        <begin position="19"/>
        <end position="342"/>
    </location>
</feature>
<dbReference type="AlphaFoldDB" id="A0A1Y1SC26"/>
<organism evidence="2 3">
    <name type="scientific">Oceanococcus atlanticus</name>
    <dbReference type="NCBI Taxonomy" id="1317117"/>
    <lineage>
        <taxon>Bacteria</taxon>
        <taxon>Pseudomonadati</taxon>
        <taxon>Pseudomonadota</taxon>
        <taxon>Gammaproteobacteria</taxon>
        <taxon>Chromatiales</taxon>
        <taxon>Oceanococcaceae</taxon>
        <taxon>Oceanococcus</taxon>
    </lineage>
</organism>
<evidence type="ECO:0000313" key="3">
    <source>
        <dbReference type="Proteomes" id="UP000192342"/>
    </source>
</evidence>
<evidence type="ECO:0000313" key="2">
    <source>
        <dbReference type="EMBL" id="ORE85885.1"/>
    </source>
</evidence>
<evidence type="ECO:0008006" key="4">
    <source>
        <dbReference type="Google" id="ProtNLM"/>
    </source>
</evidence>
<gene>
    <name evidence="2" type="ORF">ATO7_11348</name>
</gene>
<keyword evidence="1" id="KW-0732">Signal</keyword>
<protein>
    <recommendedName>
        <fullName evidence="4">Lipoprotein</fullName>
    </recommendedName>
</protein>